<organism evidence="4 5">
    <name type="scientific">Heterorhabditis bacteriophora</name>
    <name type="common">Entomopathogenic nematode worm</name>
    <dbReference type="NCBI Taxonomy" id="37862"/>
    <lineage>
        <taxon>Eukaryota</taxon>
        <taxon>Metazoa</taxon>
        <taxon>Ecdysozoa</taxon>
        <taxon>Nematoda</taxon>
        <taxon>Chromadorea</taxon>
        <taxon>Rhabditida</taxon>
        <taxon>Rhabditina</taxon>
        <taxon>Rhabditomorpha</taxon>
        <taxon>Strongyloidea</taxon>
        <taxon>Heterorhabditidae</taxon>
        <taxon>Heterorhabditis</taxon>
    </lineage>
</organism>
<name>A0A1I7WT40_HETBA</name>
<dbReference type="InterPro" id="IPR003146">
    <property type="entry name" value="M14A_act_pep"/>
</dbReference>
<dbReference type="Proteomes" id="UP000095283">
    <property type="component" value="Unplaced"/>
</dbReference>
<evidence type="ECO:0000313" key="4">
    <source>
        <dbReference type="Proteomes" id="UP000095283"/>
    </source>
</evidence>
<dbReference type="GO" id="GO:0046872">
    <property type="term" value="F:metal ion binding"/>
    <property type="evidence" value="ECO:0007669"/>
    <property type="project" value="UniProtKB-KW"/>
</dbReference>
<dbReference type="AlphaFoldDB" id="A0A1I7WT40"/>
<protein>
    <submittedName>
        <fullName evidence="5">Propep_M14 domain-containing protein</fullName>
    </submittedName>
</protein>
<dbReference type="Pfam" id="PF02244">
    <property type="entry name" value="Propep_M14"/>
    <property type="match status" value="1"/>
</dbReference>
<proteinExistence type="predicted"/>
<evidence type="ECO:0000259" key="3">
    <source>
        <dbReference type="Pfam" id="PF02244"/>
    </source>
</evidence>
<evidence type="ECO:0000256" key="2">
    <source>
        <dbReference type="ARBA" id="ARBA00022833"/>
    </source>
</evidence>
<keyword evidence="1" id="KW-0479">Metal-binding</keyword>
<evidence type="ECO:0000256" key="1">
    <source>
        <dbReference type="ARBA" id="ARBA00022723"/>
    </source>
</evidence>
<accession>A0A1I7WT40</accession>
<dbReference type="Gene3D" id="3.30.70.340">
    <property type="entry name" value="Metallocarboxypeptidase-like"/>
    <property type="match status" value="1"/>
</dbReference>
<evidence type="ECO:0000313" key="5">
    <source>
        <dbReference type="WBParaSite" id="Hba_08360"/>
    </source>
</evidence>
<dbReference type="SUPFAM" id="SSF54897">
    <property type="entry name" value="Protease propeptides/inhibitors"/>
    <property type="match status" value="1"/>
</dbReference>
<reference evidence="5" key="1">
    <citation type="submission" date="2016-11" db="UniProtKB">
        <authorList>
            <consortium name="WormBaseParasite"/>
        </authorList>
    </citation>
    <scope>IDENTIFICATION</scope>
</reference>
<keyword evidence="2" id="KW-0862">Zinc</keyword>
<keyword evidence="4" id="KW-1185">Reference proteome</keyword>
<feature type="domain" description="Carboxypeptidase activation peptide" evidence="3">
    <location>
        <begin position="6"/>
        <end position="76"/>
    </location>
</feature>
<sequence>MTILLIRASPETKQQLEVLRELHDNMNEYEIDFWLTPTAIGHKADMMIREEKEEWLKSRLTAEGIPFIISINDVQQ</sequence>
<dbReference type="InterPro" id="IPR036990">
    <property type="entry name" value="M14A-like_propep"/>
</dbReference>
<dbReference type="WBParaSite" id="Hba_08360">
    <property type="protein sequence ID" value="Hba_08360"/>
    <property type="gene ID" value="Hba_08360"/>
</dbReference>